<feature type="domain" description="HTH luxR-type" evidence="5">
    <location>
        <begin position="719"/>
        <end position="784"/>
    </location>
</feature>
<dbReference type="PANTHER" id="PTHR44688">
    <property type="entry name" value="DNA-BINDING TRANSCRIPTIONAL ACTIVATOR DEVR_DOSR"/>
    <property type="match status" value="1"/>
</dbReference>
<dbReference type="InterPro" id="IPR041664">
    <property type="entry name" value="AAA_16"/>
</dbReference>
<evidence type="ECO:0000313" key="7">
    <source>
        <dbReference type="Proteomes" id="UP001235744"/>
    </source>
</evidence>
<reference evidence="6 7" key="1">
    <citation type="submission" date="2023-03" db="EMBL/GenBank/DDBJ databases">
        <title>Isolation and description of six Streptomyces strains from soil environments, able to metabolize different microbial glucans.</title>
        <authorList>
            <person name="Widen T."/>
            <person name="Larsbrink J."/>
        </authorList>
    </citation>
    <scope>NUCLEOTIDE SEQUENCE [LARGE SCALE GENOMIC DNA]</scope>
    <source>
        <strain evidence="6 7">Alt2</strain>
    </source>
</reference>
<name>A0ABY9IZM4_9ACTN</name>
<dbReference type="InterPro" id="IPR011990">
    <property type="entry name" value="TPR-like_helical_dom_sf"/>
</dbReference>
<dbReference type="PANTHER" id="PTHR44688:SF16">
    <property type="entry name" value="DNA-BINDING TRANSCRIPTIONAL ACTIVATOR DEVR_DOSR"/>
    <property type="match status" value="1"/>
</dbReference>
<evidence type="ECO:0000256" key="1">
    <source>
        <dbReference type="ARBA" id="ARBA00023015"/>
    </source>
</evidence>
<evidence type="ECO:0000256" key="2">
    <source>
        <dbReference type="ARBA" id="ARBA00023125"/>
    </source>
</evidence>
<dbReference type="Proteomes" id="UP001235744">
    <property type="component" value="Chromosome"/>
</dbReference>
<dbReference type="PROSITE" id="PS50043">
    <property type="entry name" value="HTH_LUXR_2"/>
    <property type="match status" value="1"/>
</dbReference>
<keyword evidence="7" id="KW-1185">Reference proteome</keyword>
<keyword evidence="2" id="KW-0238">DNA-binding</keyword>
<feature type="region of interest" description="Disordered" evidence="4">
    <location>
        <begin position="684"/>
        <end position="727"/>
    </location>
</feature>
<dbReference type="EMBL" id="CP120988">
    <property type="protein sequence ID" value="WLQ60908.1"/>
    <property type="molecule type" value="Genomic_DNA"/>
</dbReference>
<accession>A0ABY9IZM4</accession>
<dbReference type="Pfam" id="PF00196">
    <property type="entry name" value="GerE"/>
    <property type="match status" value="1"/>
</dbReference>
<dbReference type="PRINTS" id="PR00038">
    <property type="entry name" value="HTHLUXR"/>
</dbReference>
<evidence type="ECO:0000259" key="5">
    <source>
        <dbReference type="PROSITE" id="PS50043"/>
    </source>
</evidence>
<gene>
    <name evidence="6" type="ORF">P8A19_38180</name>
</gene>
<dbReference type="RefSeq" id="WP_306068943.1">
    <property type="nucleotide sequence ID" value="NZ_CP120988.1"/>
</dbReference>
<dbReference type="PROSITE" id="PS00622">
    <property type="entry name" value="HTH_LUXR_1"/>
    <property type="match status" value="1"/>
</dbReference>
<organism evidence="6 7">
    <name type="scientific">Streptomyces poriferorum</name>
    <dbReference type="NCBI Taxonomy" id="2798799"/>
    <lineage>
        <taxon>Bacteria</taxon>
        <taxon>Bacillati</taxon>
        <taxon>Actinomycetota</taxon>
        <taxon>Actinomycetes</taxon>
        <taxon>Kitasatosporales</taxon>
        <taxon>Streptomycetaceae</taxon>
        <taxon>Streptomyces</taxon>
    </lineage>
</organism>
<feature type="compositionally biased region" description="Low complexity" evidence="4">
    <location>
        <begin position="701"/>
        <end position="711"/>
    </location>
</feature>
<proteinExistence type="predicted"/>
<protein>
    <submittedName>
        <fullName evidence="6">LuxR C-terminal-related transcriptional regulator</fullName>
    </submittedName>
</protein>
<evidence type="ECO:0000256" key="3">
    <source>
        <dbReference type="ARBA" id="ARBA00023163"/>
    </source>
</evidence>
<dbReference type="InterPro" id="IPR036388">
    <property type="entry name" value="WH-like_DNA-bd_sf"/>
</dbReference>
<dbReference type="Gene3D" id="1.10.10.10">
    <property type="entry name" value="Winged helix-like DNA-binding domain superfamily/Winged helix DNA-binding domain"/>
    <property type="match status" value="1"/>
</dbReference>
<keyword evidence="1" id="KW-0805">Transcription regulation</keyword>
<keyword evidence="3" id="KW-0804">Transcription</keyword>
<dbReference type="InterPro" id="IPR016032">
    <property type="entry name" value="Sig_transdc_resp-reg_C-effctor"/>
</dbReference>
<dbReference type="Gene3D" id="1.25.40.10">
    <property type="entry name" value="Tetratricopeptide repeat domain"/>
    <property type="match status" value="1"/>
</dbReference>
<dbReference type="SUPFAM" id="SSF46894">
    <property type="entry name" value="C-terminal effector domain of the bipartite response regulators"/>
    <property type="match status" value="1"/>
</dbReference>
<evidence type="ECO:0000313" key="6">
    <source>
        <dbReference type="EMBL" id="WLQ60908.1"/>
    </source>
</evidence>
<dbReference type="SMART" id="SM00421">
    <property type="entry name" value="HTH_LUXR"/>
    <property type="match status" value="1"/>
</dbReference>
<sequence>MCAAAETPSSACVIDREFGPEISGQEPGSWFETIFDEPSGTSVLEICGDRWTGKSLLLSTLAASGARRGRVIASGCAVPRSRVGMPFGVFVDALDDVLVQYRTCHPWSEEQAQWLKAVFPALSGTAQLCVPTSPVGRYHLFSAVRALLEHLGSDGGLLITLDDLHCADEASMELVAHLVRHPPAGPVLMALAYRPRQLDHNLQDVLNQAVANGRAKRVVAAGISREAALALLPEDMSRVQCNLMLDESDRNPGLLKAYSALRSIPGEHAPIMPRLPLDVLTDTLRDFRALSDLAWQVARAAAVLGEPFIPANVGCVACVSGEELCSAIDELVREDLLRVDIVTRRLRFSNPLLRAAAYQTAGTGWLFGAHGRAAPILAQQGGDPLDLAGHLQYAAVTGDTDSSRILLEAAAETLWTDPGQAATWAATAMDMSRPGPGTGPETLLLGSALMLSGKLSQGMTVLDGLRGEDESHPIHLKATLWRAWALRNLGRPDGADQEIATALKLTGGQEREQHALLLGARLENALAANAPLPEIEEDALLDDAAGLSAVTRGWLYALLAMGATRSRATEHAVLHRAVACRLLDQAQDDEAVRYLDGLYWLAAAESALGRKESAARHYERGLLLAERGKQLSRVPQFALAVGEMDLADGDLAGSVRHAVVAAAAAAMTDSEYLRAVTEEAETALRAAGRSAGTAAPHMSRAAAPGPASAQPPAGPTHTAKTRLGRLSKRELEVAVQVSRGRTNQQIARALTVSHKTVETHLGRIFKKLDVSSRAELATLVGRSYVVPREMPGPGPEGECG</sequence>
<dbReference type="Pfam" id="PF13191">
    <property type="entry name" value="AAA_16"/>
    <property type="match status" value="1"/>
</dbReference>
<evidence type="ECO:0000256" key="4">
    <source>
        <dbReference type="SAM" id="MobiDB-lite"/>
    </source>
</evidence>
<dbReference type="InterPro" id="IPR000792">
    <property type="entry name" value="Tscrpt_reg_LuxR_C"/>
</dbReference>
<dbReference type="CDD" id="cd06170">
    <property type="entry name" value="LuxR_C_like"/>
    <property type="match status" value="1"/>
</dbReference>
<dbReference type="SUPFAM" id="SSF48452">
    <property type="entry name" value="TPR-like"/>
    <property type="match status" value="1"/>
</dbReference>